<dbReference type="EMBL" id="PVWJ01000047">
    <property type="protein sequence ID" value="PSB02841.1"/>
    <property type="molecule type" value="Genomic_DNA"/>
</dbReference>
<name>A0A2T1C3L4_9CYAN</name>
<evidence type="ECO:0000259" key="1">
    <source>
        <dbReference type="Pfam" id="PF00561"/>
    </source>
</evidence>
<proteinExistence type="predicted"/>
<dbReference type="InterPro" id="IPR000073">
    <property type="entry name" value="AB_hydrolase_1"/>
</dbReference>
<dbReference type="PRINTS" id="PR00111">
    <property type="entry name" value="ABHYDROLASE"/>
</dbReference>
<dbReference type="RefSeq" id="WP_106288725.1">
    <property type="nucleotide sequence ID" value="NZ_CAWNTC010000037.1"/>
</dbReference>
<evidence type="ECO:0000313" key="2">
    <source>
        <dbReference type="EMBL" id="PSB02841.1"/>
    </source>
</evidence>
<feature type="domain" description="AB hydrolase-1" evidence="1">
    <location>
        <begin position="30"/>
        <end position="263"/>
    </location>
</feature>
<dbReference type="SUPFAM" id="SSF53474">
    <property type="entry name" value="alpha/beta-Hydrolases"/>
    <property type="match status" value="1"/>
</dbReference>
<dbReference type="Proteomes" id="UP000238762">
    <property type="component" value="Unassembled WGS sequence"/>
</dbReference>
<dbReference type="PRINTS" id="PR00412">
    <property type="entry name" value="EPOXHYDRLASE"/>
</dbReference>
<evidence type="ECO:0000313" key="3">
    <source>
        <dbReference type="Proteomes" id="UP000238762"/>
    </source>
</evidence>
<dbReference type="Pfam" id="PF00561">
    <property type="entry name" value="Abhydrolase_1"/>
    <property type="match status" value="1"/>
</dbReference>
<keyword evidence="3" id="KW-1185">Reference proteome</keyword>
<dbReference type="Gene3D" id="3.40.50.1820">
    <property type="entry name" value="alpha/beta hydrolase"/>
    <property type="match status" value="1"/>
</dbReference>
<dbReference type="AlphaFoldDB" id="A0A2T1C3L4"/>
<organism evidence="2 3">
    <name type="scientific">Merismopedia glauca CCAP 1448/3</name>
    <dbReference type="NCBI Taxonomy" id="1296344"/>
    <lineage>
        <taxon>Bacteria</taxon>
        <taxon>Bacillati</taxon>
        <taxon>Cyanobacteriota</taxon>
        <taxon>Cyanophyceae</taxon>
        <taxon>Synechococcales</taxon>
        <taxon>Merismopediaceae</taxon>
        <taxon>Merismopedia</taxon>
    </lineage>
</organism>
<keyword evidence="2" id="KW-0378">Hydrolase</keyword>
<gene>
    <name evidence="2" type="ORF">C7B64_11130</name>
</gene>
<protein>
    <submittedName>
        <fullName evidence="2">Hydrolase</fullName>
    </submittedName>
</protein>
<sequence>MSTTEQKIKVGNLEWFYREAKAVGAEEEGVVVFLHGLPAQSYTWTVIMPELATKGWRSLAPDWIGSGFSSKPQRRDFDYTPDTFIKALEDLIAAWELTKFSLVVQGFLGSMGIQYALRHPEQIDRLAILNAPLSSNATLPWRMRQLGLPLVGDMLTQDPLSSERILEAGCRYIIAEKDLEVYRGPYLKTSAAGRSLLATVQNLQLKSSLTEIETGLKQWMHPTQIIWGIKDPWLDIDTAIATVKSLAKGELVKIEEAGHYPQEHYSGQVSDALSNFLRREVV</sequence>
<comment type="caution">
    <text evidence="2">The sequence shown here is derived from an EMBL/GenBank/DDBJ whole genome shotgun (WGS) entry which is preliminary data.</text>
</comment>
<dbReference type="InterPro" id="IPR029058">
    <property type="entry name" value="AB_hydrolase_fold"/>
</dbReference>
<dbReference type="InterPro" id="IPR000639">
    <property type="entry name" value="Epox_hydrolase-like"/>
</dbReference>
<dbReference type="PANTHER" id="PTHR43194:SF2">
    <property type="entry name" value="PEROXISOMAL MEMBRANE PROTEIN LPX1"/>
    <property type="match status" value="1"/>
</dbReference>
<reference evidence="2 3" key="1">
    <citation type="submission" date="2018-02" db="EMBL/GenBank/DDBJ databases">
        <authorList>
            <person name="Cohen D.B."/>
            <person name="Kent A.D."/>
        </authorList>
    </citation>
    <scope>NUCLEOTIDE SEQUENCE [LARGE SCALE GENOMIC DNA]</scope>
    <source>
        <strain evidence="2 3">CCAP 1448/3</strain>
    </source>
</reference>
<accession>A0A2T1C3L4</accession>
<dbReference type="InterPro" id="IPR050228">
    <property type="entry name" value="Carboxylesterase_BioH"/>
</dbReference>
<dbReference type="OrthoDB" id="9797695at2"/>
<dbReference type="GO" id="GO:0016787">
    <property type="term" value="F:hydrolase activity"/>
    <property type="evidence" value="ECO:0007669"/>
    <property type="project" value="UniProtKB-KW"/>
</dbReference>
<reference evidence="2 3" key="2">
    <citation type="submission" date="2018-03" db="EMBL/GenBank/DDBJ databases">
        <title>The ancient ancestry and fast evolution of plastids.</title>
        <authorList>
            <person name="Moore K.R."/>
            <person name="Magnabosco C."/>
            <person name="Momper L."/>
            <person name="Gold D.A."/>
            <person name="Bosak T."/>
            <person name="Fournier G.P."/>
        </authorList>
    </citation>
    <scope>NUCLEOTIDE SEQUENCE [LARGE SCALE GENOMIC DNA]</scope>
    <source>
        <strain evidence="2 3">CCAP 1448/3</strain>
    </source>
</reference>
<dbReference type="PANTHER" id="PTHR43194">
    <property type="entry name" value="HYDROLASE ALPHA/BETA FOLD FAMILY"/>
    <property type="match status" value="1"/>
</dbReference>